<dbReference type="RefSeq" id="WP_234766147.1">
    <property type="nucleotide sequence ID" value="NZ_JAKEIP010000164.1"/>
</dbReference>
<organism evidence="1 2">
    <name type="scientific">Streptomyces muensis</name>
    <dbReference type="NCBI Taxonomy" id="1077944"/>
    <lineage>
        <taxon>Bacteria</taxon>
        <taxon>Bacillati</taxon>
        <taxon>Actinomycetota</taxon>
        <taxon>Actinomycetes</taxon>
        <taxon>Kitasatosporales</taxon>
        <taxon>Streptomycetaceae</taxon>
        <taxon>Streptomyces</taxon>
    </lineage>
</organism>
<dbReference type="Proteomes" id="UP001139384">
    <property type="component" value="Unassembled WGS sequence"/>
</dbReference>
<dbReference type="EMBL" id="JAKEIP010000164">
    <property type="protein sequence ID" value="MCF1597717.1"/>
    <property type="molecule type" value="Genomic_DNA"/>
</dbReference>
<comment type="caution">
    <text evidence="1">The sequence shown here is derived from an EMBL/GenBank/DDBJ whole genome shotgun (WGS) entry which is preliminary data.</text>
</comment>
<reference evidence="1" key="1">
    <citation type="submission" date="2022-01" db="EMBL/GenBank/DDBJ databases">
        <title>Draft Genome Sequences of Seven Type Strains of the Genus Streptomyces.</title>
        <authorList>
            <person name="Aziz S."/>
            <person name="Coretto E."/>
            <person name="Chronakova A."/>
            <person name="Sproer C."/>
            <person name="Huber K."/>
            <person name="Nouioui I."/>
            <person name="Gross H."/>
        </authorList>
    </citation>
    <scope>NUCLEOTIDE SEQUENCE</scope>
    <source>
        <strain evidence="1">DSM 103493</strain>
    </source>
</reference>
<evidence type="ECO:0000313" key="2">
    <source>
        <dbReference type="Proteomes" id="UP001139384"/>
    </source>
</evidence>
<name>A0A9X1TNI8_STRM4</name>
<proteinExistence type="predicted"/>
<gene>
    <name evidence="1" type="ORF">L0P92_29780</name>
</gene>
<dbReference type="AlphaFoldDB" id="A0A9X1TNI8"/>
<protein>
    <submittedName>
        <fullName evidence="1">Uncharacterized protein</fullName>
    </submittedName>
</protein>
<sequence length="156" mass="17394">MTNSDAYEIDWNDGNQEIAESVMWAADERKPLLVTTHKGEIVRLVPEAAPETESETPAAREGVVAHPIVEERNRSLQVTGAPNVTDFFGVTLAPQSVYLKYRRPTGEEPMLEMAYVNGYRVPGTNKPEEYTTITFIPGTHDLPAWLAALVDAHMPW</sequence>
<keyword evidence="2" id="KW-1185">Reference proteome</keyword>
<accession>A0A9X1TNI8</accession>
<evidence type="ECO:0000313" key="1">
    <source>
        <dbReference type="EMBL" id="MCF1597717.1"/>
    </source>
</evidence>